<reference evidence="3 4" key="1">
    <citation type="submission" date="2016-10" db="EMBL/GenBank/DDBJ databases">
        <authorList>
            <person name="Varghese N."/>
            <person name="Submissions S."/>
        </authorList>
    </citation>
    <scope>NUCLEOTIDE SEQUENCE [LARGE SCALE GENOMIC DNA]</scope>
    <source>
        <strain evidence="3 4">CBMB27</strain>
    </source>
</reference>
<dbReference type="InterPro" id="IPR000014">
    <property type="entry name" value="PAS"/>
</dbReference>
<dbReference type="EMBL" id="FOPK01000005">
    <property type="protein sequence ID" value="SFG55899.1"/>
    <property type="molecule type" value="Genomic_DNA"/>
</dbReference>
<dbReference type="InterPro" id="IPR035965">
    <property type="entry name" value="PAS-like_dom_sf"/>
</dbReference>
<name>A0AAE8L6R8_9HYPH</name>
<dbReference type="AlphaFoldDB" id="A0AAE8L6R8"/>
<feature type="non-terminal residue" evidence="3">
    <location>
        <position position="85"/>
    </location>
</feature>
<dbReference type="EMBL" id="FOPK01000011">
    <property type="protein sequence ID" value="SFG96052.1"/>
    <property type="molecule type" value="Genomic_DNA"/>
</dbReference>
<dbReference type="RefSeq" id="WP_139231559.1">
    <property type="nucleotide sequence ID" value="NZ_FOPK01000005.1"/>
</dbReference>
<sequence length="85" mass="9425">MTAGVDRHELRQIIAGLSEGVILVEPDQTIAYANAAALAMHGAESLDELGPTVDAYRDRFCLRYRNNVAPNQYPIERVVAGERFH</sequence>
<evidence type="ECO:0000259" key="1">
    <source>
        <dbReference type="Pfam" id="PF13188"/>
    </source>
</evidence>
<dbReference type="SUPFAM" id="SSF55785">
    <property type="entry name" value="PYP-like sensor domain (PAS domain)"/>
    <property type="match status" value="1"/>
</dbReference>
<dbReference type="Pfam" id="PF13188">
    <property type="entry name" value="PAS_8"/>
    <property type="match status" value="1"/>
</dbReference>
<gene>
    <name evidence="2" type="ORF">SAMN05192567_1051</name>
    <name evidence="3" type="ORF">SAMN05192567_1111</name>
</gene>
<dbReference type="Gene3D" id="3.30.450.20">
    <property type="entry name" value="PAS domain"/>
    <property type="match status" value="1"/>
</dbReference>
<protein>
    <submittedName>
        <fullName evidence="3">PAS domain-containing protein</fullName>
    </submittedName>
</protein>
<organism evidence="3 4">
    <name type="scientific">Methylobacterium phyllosphaerae</name>
    <dbReference type="NCBI Taxonomy" id="418223"/>
    <lineage>
        <taxon>Bacteria</taxon>
        <taxon>Pseudomonadati</taxon>
        <taxon>Pseudomonadota</taxon>
        <taxon>Alphaproteobacteria</taxon>
        <taxon>Hyphomicrobiales</taxon>
        <taxon>Methylobacteriaceae</taxon>
        <taxon>Methylobacterium</taxon>
    </lineage>
</organism>
<dbReference type="Proteomes" id="UP000199140">
    <property type="component" value="Unassembled WGS sequence"/>
</dbReference>
<evidence type="ECO:0000313" key="2">
    <source>
        <dbReference type="EMBL" id="SFG55899.1"/>
    </source>
</evidence>
<feature type="domain" description="PAS" evidence="1">
    <location>
        <begin position="10"/>
        <end position="61"/>
    </location>
</feature>
<evidence type="ECO:0000313" key="3">
    <source>
        <dbReference type="EMBL" id="SFG96052.1"/>
    </source>
</evidence>
<accession>A0AAE8L6R8</accession>
<evidence type="ECO:0000313" key="4">
    <source>
        <dbReference type="Proteomes" id="UP000199140"/>
    </source>
</evidence>
<proteinExistence type="predicted"/>
<comment type="caution">
    <text evidence="3">The sequence shown here is derived from an EMBL/GenBank/DDBJ whole genome shotgun (WGS) entry which is preliminary data.</text>
</comment>